<dbReference type="PIRSF" id="PIRSF006485">
    <property type="entry name" value="GTP-binding_EngA"/>
    <property type="match status" value="1"/>
</dbReference>
<protein>
    <recommendedName>
        <fullName evidence="2 8">GTPase Der</fullName>
    </recommendedName>
    <alternativeName>
        <fullName evidence="7 8">GTP-binding protein EngA</fullName>
    </alternativeName>
</protein>
<dbReference type="PRINTS" id="PR00326">
    <property type="entry name" value="GTP1OBG"/>
</dbReference>
<keyword evidence="4 10" id="KW-0677">Repeat</keyword>
<keyword evidence="3 8" id="KW-0690">Ribosome biogenesis</keyword>
<feature type="binding site" evidence="8">
    <location>
        <begin position="119"/>
        <end position="122"/>
    </location>
    <ligand>
        <name>GTP</name>
        <dbReference type="ChEBI" id="CHEBI:37565"/>
        <label>1</label>
    </ligand>
</feature>
<evidence type="ECO:0000256" key="10">
    <source>
        <dbReference type="RuleBase" id="RU004481"/>
    </source>
</evidence>
<evidence type="ECO:0000313" key="13">
    <source>
        <dbReference type="Proteomes" id="UP000198615"/>
    </source>
</evidence>
<reference evidence="12 13" key="1">
    <citation type="submission" date="2016-10" db="EMBL/GenBank/DDBJ databases">
        <authorList>
            <person name="Varghese N."/>
            <person name="Submissions S."/>
        </authorList>
    </citation>
    <scope>NUCLEOTIDE SEQUENCE [LARGE SCALE GENOMIC DNA]</scope>
    <source>
        <strain evidence="12 13">DSM 18839</strain>
    </source>
</reference>
<evidence type="ECO:0000313" key="12">
    <source>
        <dbReference type="EMBL" id="SDF68092.1"/>
    </source>
</evidence>
<evidence type="ECO:0000256" key="7">
    <source>
        <dbReference type="ARBA" id="ARBA00032345"/>
    </source>
</evidence>
<dbReference type="Pfam" id="PF01926">
    <property type="entry name" value="MMR_HSR1"/>
    <property type="match status" value="2"/>
</dbReference>
<dbReference type="OrthoDB" id="9805918at2"/>
<dbReference type="HAMAP" id="MF_00195">
    <property type="entry name" value="GTPase_Der"/>
    <property type="match status" value="1"/>
</dbReference>
<comment type="caution">
    <text evidence="12">The sequence shown here is derived from an EMBL/GenBank/DDBJ whole genome shotgun (WGS) entry which is preliminary data.</text>
</comment>
<comment type="function">
    <text evidence="8 10">GTPase that plays an essential role in the late steps of ribosome biogenesis.</text>
</comment>
<dbReference type="FunFam" id="3.40.50.300:FF:000057">
    <property type="entry name" value="GTPase Der"/>
    <property type="match status" value="1"/>
</dbReference>
<dbReference type="CDD" id="cd01894">
    <property type="entry name" value="EngA1"/>
    <property type="match status" value="1"/>
</dbReference>
<evidence type="ECO:0000256" key="1">
    <source>
        <dbReference type="ARBA" id="ARBA00008279"/>
    </source>
</evidence>
<dbReference type="Gene3D" id="3.40.50.300">
    <property type="entry name" value="P-loop containing nucleotide triphosphate hydrolases"/>
    <property type="match status" value="2"/>
</dbReference>
<dbReference type="Pfam" id="PF14714">
    <property type="entry name" value="KH_dom-like"/>
    <property type="match status" value="1"/>
</dbReference>
<dbReference type="InterPro" id="IPR016484">
    <property type="entry name" value="GTPase_Der"/>
</dbReference>
<dbReference type="CDD" id="cd01895">
    <property type="entry name" value="EngA2"/>
    <property type="match status" value="1"/>
</dbReference>
<organism evidence="12 13">
    <name type="scientific">Thalassobaculum litoreum DSM 18839</name>
    <dbReference type="NCBI Taxonomy" id="1123362"/>
    <lineage>
        <taxon>Bacteria</taxon>
        <taxon>Pseudomonadati</taxon>
        <taxon>Pseudomonadota</taxon>
        <taxon>Alphaproteobacteria</taxon>
        <taxon>Rhodospirillales</taxon>
        <taxon>Thalassobaculaceae</taxon>
        <taxon>Thalassobaculum</taxon>
    </lineage>
</organism>
<evidence type="ECO:0000259" key="11">
    <source>
        <dbReference type="PROSITE" id="PS51712"/>
    </source>
</evidence>
<evidence type="ECO:0000256" key="6">
    <source>
        <dbReference type="ARBA" id="ARBA00023134"/>
    </source>
</evidence>
<dbReference type="NCBIfam" id="TIGR03594">
    <property type="entry name" value="GTPase_EngA"/>
    <property type="match status" value="1"/>
</dbReference>
<feature type="domain" description="EngA-type G" evidence="11">
    <location>
        <begin position="3"/>
        <end position="167"/>
    </location>
</feature>
<evidence type="ECO:0000256" key="4">
    <source>
        <dbReference type="ARBA" id="ARBA00022737"/>
    </source>
</evidence>
<dbReference type="InterPro" id="IPR006073">
    <property type="entry name" value="GTP-bd"/>
</dbReference>
<keyword evidence="6 8" id="KW-0342">GTP-binding</keyword>
<dbReference type="PANTHER" id="PTHR43834">
    <property type="entry name" value="GTPASE DER"/>
    <property type="match status" value="1"/>
</dbReference>
<dbReference type="FunFam" id="3.30.300.20:FF:000004">
    <property type="entry name" value="GTPase Der"/>
    <property type="match status" value="1"/>
</dbReference>
<feature type="binding site" evidence="8">
    <location>
        <begin position="265"/>
        <end position="269"/>
    </location>
    <ligand>
        <name>GTP</name>
        <dbReference type="ChEBI" id="CHEBI:37565"/>
        <label>2</label>
    </ligand>
</feature>
<evidence type="ECO:0000256" key="8">
    <source>
        <dbReference type="HAMAP-Rule" id="MF_00195"/>
    </source>
</evidence>
<gene>
    <name evidence="8" type="primary">der</name>
    <name evidence="12" type="ORF">SAMN05660686_02040</name>
</gene>
<dbReference type="InterPro" id="IPR005225">
    <property type="entry name" value="Small_GTP-bd"/>
</dbReference>
<keyword evidence="13" id="KW-1185">Reference proteome</keyword>
<dbReference type="InterPro" id="IPR027417">
    <property type="entry name" value="P-loop_NTPase"/>
</dbReference>
<evidence type="ECO:0000256" key="3">
    <source>
        <dbReference type="ARBA" id="ARBA00022517"/>
    </source>
</evidence>
<sequence>MALKVAIIGRPNVGKSTLFNRLTGTKHALVDDTPGVTRDRREGDGRIADLNFRIVDTAGLEDAQDDSLEGRMRRQTEAAVQQADLVFMMIDARAGVTPLDAHFADWLRRVKVPVTVLANKCEGRGGIAGLSEAYKLGLGDPVPISAEHGEGMGELYDIIRARIEADPVLAAELYAEDEEDPFPEEVLDGVDLDEADLEEDAILQDRGPKGPLKLAIVGRPNVGKSTLINRLLGEDRLLTGPEAGITRDSIEIPWSYKGREIHLIDTAGLRRKARVVEKLERMSTTDSMRAVRFAQVVMLVLDGEQMLEKQDLAIARTVLDQGRALIIAVNKWDAVADKNAAGQRLRDRLDTSLAQVRGIPWIAVSALRGSNLDKLLDAVFDIYDVWNTRVPTSRLNRWLERMVDQHPPPLSKGRRLRLRYMTQVKARPPTFAAFVSQADELPESYVRYLIGGLRDEFGLAGVPIRVNLRKRRNPYVDDR</sequence>
<comment type="similarity">
    <text evidence="1 8 9 10">Belongs to the TRAFAC class TrmE-Era-EngA-EngB-Septin-like GTPase superfamily. EngA (Der) GTPase family.</text>
</comment>
<evidence type="ECO:0000256" key="9">
    <source>
        <dbReference type="PROSITE-ProRule" id="PRU01049"/>
    </source>
</evidence>
<feature type="binding site" evidence="8">
    <location>
        <begin position="56"/>
        <end position="60"/>
    </location>
    <ligand>
        <name>GTP</name>
        <dbReference type="ChEBI" id="CHEBI:37565"/>
        <label>1</label>
    </ligand>
</feature>
<dbReference type="Gene3D" id="3.30.300.20">
    <property type="match status" value="1"/>
</dbReference>
<feature type="domain" description="EngA-type G" evidence="11">
    <location>
        <begin position="212"/>
        <end position="387"/>
    </location>
</feature>
<comment type="subunit">
    <text evidence="8">Associates with the 50S ribosomal subunit.</text>
</comment>
<dbReference type="PANTHER" id="PTHR43834:SF6">
    <property type="entry name" value="GTPASE DER"/>
    <property type="match status" value="1"/>
</dbReference>
<feature type="binding site" evidence="8">
    <location>
        <begin position="330"/>
        <end position="333"/>
    </location>
    <ligand>
        <name>GTP</name>
        <dbReference type="ChEBI" id="CHEBI:37565"/>
        <label>2</label>
    </ligand>
</feature>
<dbReference type="Proteomes" id="UP000198615">
    <property type="component" value="Unassembled WGS sequence"/>
</dbReference>
<dbReference type="InterPro" id="IPR032859">
    <property type="entry name" value="KH_dom-like"/>
</dbReference>
<dbReference type="PROSITE" id="PS51712">
    <property type="entry name" value="G_ENGA"/>
    <property type="match status" value="2"/>
</dbReference>
<dbReference type="AlphaFoldDB" id="A0A8G2BJV6"/>
<proteinExistence type="inferred from homology"/>
<dbReference type="GO" id="GO:0005525">
    <property type="term" value="F:GTP binding"/>
    <property type="evidence" value="ECO:0007669"/>
    <property type="project" value="UniProtKB-UniRule"/>
</dbReference>
<dbReference type="InterPro" id="IPR015946">
    <property type="entry name" value="KH_dom-like_a/b"/>
</dbReference>
<dbReference type="RefSeq" id="WP_028792638.1">
    <property type="nucleotide sequence ID" value="NZ_FNBW01000005.1"/>
</dbReference>
<name>A0A8G2BJV6_9PROT</name>
<dbReference type="GO" id="GO:0042254">
    <property type="term" value="P:ribosome biogenesis"/>
    <property type="evidence" value="ECO:0007669"/>
    <property type="project" value="UniProtKB-KW"/>
</dbReference>
<feature type="binding site" evidence="8">
    <location>
        <begin position="218"/>
        <end position="225"/>
    </location>
    <ligand>
        <name>GTP</name>
        <dbReference type="ChEBI" id="CHEBI:37565"/>
        <label>2</label>
    </ligand>
</feature>
<dbReference type="EMBL" id="FNBW01000005">
    <property type="protein sequence ID" value="SDF68092.1"/>
    <property type="molecule type" value="Genomic_DNA"/>
</dbReference>
<dbReference type="InterPro" id="IPR031166">
    <property type="entry name" value="G_ENGA"/>
</dbReference>
<evidence type="ECO:0000256" key="2">
    <source>
        <dbReference type="ARBA" id="ARBA00020953"/>
    </source>
</evidence>
<dbReference type="SUPFAM" id="SSF52540">
    <property type="entry name" value="P-loop containing nucleoside triphosphate hydrolases"/>
    <property type="match status" value="2"/>
</dbReference>
<feature type="binding site" evidence="8">
    <location>
        <begin position="9"/>
        <end position="16"/>
    </location>
    <ligand>
        <name>GTP</name>
        <dbReference type="ChEBI" id="CHEBI:37565"/>
        <label>1</label>
    </ligand>
</feature>
<evidence type="ECO:0000256" key="5">
    <source>
        <dbReference type="ARBA" id="ARBA00022741"/>
    </source>
</evidence>
<dbReference type="NCBIfam" id="TIGR00231">
    <property type="entry name" value="small_GTP"/>
    <property type="match status" value="2"/>
</dbReference>
<keyword evidence="5 8" id="KW-0547">Nucleotide-binding</keyword>
<accession>A0A8G2BJV6</accession>